<evidence type="ECO:0000256" key="4">
    <source>
        <dbReference type="ARBA" id="ARBA00022723"/>
    </source>
</evidence>
<evidence type="ECO:0000256" key="5">
    <source>
        <dbReference type="ARBA" id="ARBA00022737"/>
    </source>
</evidence>
<feature type="domain" description="Cadherin" evidence="16">
    <location>
        <begin position="156"/>
        <end position="275"/>
    </location>
</feature>
<evidence type="ECO:0000256" key="9">
    <source>
        <dbReference type="ARBA" id="ARBA00022989"/>
    </source>
</evidence>
<evidence type="ECO:0000256" key="1">
    <source>
        <dbReference type="ARBA" id="ARBA00004568"/>
    </source>
</evidence>
<dbReference type="AlphaFoldDB" id="A0A3Q0QS60"/>
<dbReference type="PROSITE" id="PS50268">
    <property type="entry name" value="CADHERIN_2"/>
    <property type="match status" value="3"/>
</dbReference>
<keyword evidence="6 12" id="KW-0106">Calcium</keyword>
<keyword evidence="8" id="KW-0965">Cell junction</keyword>
<dbReference type="Gene3D" id="4.10.900.10">
    <property type="entry name" value="TCF3-CBD (Catenin binding domain)"/>
    <property type="match status" value="1"/>
</dbReference>
<sequence length="956" mass="105213">MCSVLLLLVLLVHSDHLFFPAVSTLLSLSLVYLLSVFFSPHGALSRNRREWILPPAKLMENIDYTHLEYIAKIRSDKDSVEKVEYFLSGEGADKKPFNLFVVDRLTGFVRVTGILDRENCPYYNLTGIARYRNGTTAESNIPLAVTVLDQNDNAPSFELHTGNITEASKKGTFVMQLKGEDKDQAGTKNAQISYKIASQEPEGTGHMFNLDESTGKLYVKKPTLDREVSLVVTAHTMEVAVYSGSVDENVENVVVMKIRALDKDQEFTDNWLTVFTIAKGNEDNLFSIETDNKTNEGILKLIKQKPGKPPKSYPVKIAVNNVPEGPAFIPDTRNIPVSEDPNEAPQNGLITVFVAIDPDSGKPAEEVSYAKGYDPDNWFTIDEETAEIKLNKVLDRESPFLRNGTYIGKILAISKDMPSKTATGTIAIQVADSNDHCPTLTTTHTSLCSDKKSVYVTGIDEDVSPNAAPFTFRIIPDGTRGSWVVEVINETSAALHSSEPLWPGPYELQVEVLDAQGLSCPSTEVFTVDVCTCVETKDCSLKTAALGTTSSKLAAPAIGLLLMASCLLIFVPLVLLLCQCGGADKIFPDKFSEVPFYTKEHLISYHTEGRGEDKVGCHFCLLFLGKILLMFVSFDNSYTLSRESVNYGNGPATLSRNRLGVQHTTALYEDITLPDAFLNDYYSQVVCLLILILVLFIYLKQKALCAVPAENTLLEYNFEGEGSSAGSVGCCSLLENDDDLHTLTDFGPKFKNLAEICIPPSMTPKTILPHNVIGSTKSTVGFIEPVSKTRLGHIVETKHADIKTEKVMSSINKQQSSVNTVSTAPSMTPPHAKITRISRSSNINHSDKLPSPIQTVLIQQQPIYHTRPVLQPVQYVVQPHLKNTLLLVDGSNRTNLFLIQDNENSENPASSSLPASPSLFMPNSPAVSLGSVEDWKIMQLNEHDNYMLIKDKSSPD</sequence>
<evidence type="ECO:0000256" key="8">
    <source>
        <dbReference type="ARBA" id="ARBA00022949"/>
    </source>
</evidence>
<evidence type="ECO:0000256" key="15">
    <source>
        <dbReference type="SAM" id="Phobius"/>
    </source>
</evidence>
<keyword evidence="3 13" id="KW-0812">Transmembrane</keyword>
<evidence type="ECO:0000256" key="12">
    <source>
        <dbReference type="PROSITE-ProRule" id="PRU00043"/>
    </source>
</evidence>
<dbReference type="FunFam" id="2.60.40.60:FF:000011">
    <property type="entry name" value="Cadherin 1"/>
    <property type="match status" value="1"/>
</dbReference>
<dbReference type="GO" id="GO:0055113">
    <property type="term" value="P:epiboly involved in gastrulation with mouth forming second"/>
    <property type="evidence" value="ECO:0007669"/>
    <property type="project" value="UniProtKB-ARBA"/>
</dbReference>
<keyword evidence="18" id="KW-1185">Reference proteome</keyword>
<dbReference type="SMART" id="SM00112">
    <property type="entry name" value="CA"/>
    <property type="match status" value="3"/>
</dbReference>
<evidence type="ECO:0000256" key="10">
    <source>
        <dbReference type="ARBA" id="ARBA00023136"/>
    </source>
</evidence>
<evidence type="ECO:0000256" key="2">
    <source>
        <dbReference type="ARBA" id="ARBA00022475"/>
    </source>
</evidence>
<dbReference type="Gene3D" id="2.60.40.60">
    <property type="entry name" value="Cadherins"/>
    <property type="match status" value="5"/>
</dbReference>
<dbReference type="Ensembl" id="ENSACIT00000002391.1">
    <property type="protein sequence ID" value="ENSACIP00000002304.1"/>
    <property type="gene ID" value="ENSACIG00000001854.1"/>
</dbReference>
<dbReference type="PRINTS" id="PR01818">
    <property type="entry name" value="DESMOCADHERN"/>
</dbReference>
<dbReference type="InterPro" id="IPR015919">
    <property type="entry name" value="Cadherin-like_sf"/>
</dbReference>
<dbReference type="FunFam" id="2.60.40.60:FF:000031">
    <property type="entry name" value="Cadherin 3"/>
    <property type="match status" value="1"/>
</dbReference>
<dbReference type="PRINTS" id="PR00205">
    <property type="entry name" value="CADHERIN"/>
</dbReference>
<comment type="function">
    <text evidence="14">A component of desmosome cell-cell junctions which are required for positive regulation of cellular adhesion. Involved in the interaction of plaque proteins and intermediate filaments mediating cell-cell adhesion.</text>
</comment>
<feature type="transmembrane region" description="Helical" evidence="15">
    <location>
        <begin position="553"/>
        <end position="578"/>
    </location>
</feature>
<dbReference type="InterPro" id="IPR009122">
    <property type="entry name" value="Desmosomal_cadherin"/>
</dbReference>
<keyword evidence="7 13" id="KW-0130">Cell adhesion</keyword>
<accession>A0A3Q0QS60</accession>
<dbReference type="PANTHER" id="PTHR24025">
    <property type="entry name" value="DESMOGLEIN FAMILY MEMBER"/>
    <property type="match status" value="1"/>
</dbReference>
<dbReference type="InterPro" id="IPR027397">
    <property type="entry name" value="Catenin-bd_sf"/>
</dbReference>
<dbReference type="FunFam" id="2.60.40.60:FF:000074">
    <property type="entry name" value="Desmoglein 4"/>
    <property type="match status" value="1"/>
</dbReference>
<dbReference type="InterPro" id="IPR050971">
    <property type="entry name" value="Cadherin-domain_protein"/>
</dbReference>
<dbReference type="GO" id="GO:0005886">
    <property type="term" value="C:plasma membrane"/>
    <property type="evidence" value="ECO:0007669"/>
    <property type="project" value="UniProtKB-SubCell"/>
</dbReference>
<dbReference type="CDD" id="cd11304">
    <property type="entry name" value="Cadherin_repeat"/>
    <property type="match status" value="2"/>
</dbReference>
<keyword evidence="11" id="KW-0325">Glycoprotein</keyword>
<protein>
    <submittedName>
        <fullName evidence="17">Si:ch73-74h11.1</fullName>
    </submittedName>
</protein>
<organism evidence="17 18">
    <name type="scientific">Amphilophus citrinellus</name>
    <name type="common">Midas cichlid</name>
    <name type="synonym">Cichlasoma citrinellum</name>
    <dbReference type="NCBI Taxonomy" id="61819"/>
    <lineage>
        <taxon>Eukaryota</taxon>
        <taxon>Metazoa</taxon>
        <taxon>Chordata</taxon>
        <taxon>Craniata</taxon>
        <taxon>Vertebrata</taxon>
        <taxon>Euteleostomi</taxon>
        <taxon>Actinopterygii</taxon>
        <taxon>Neopterygii</taxon>
        <taxon>Teleostei</taxon>
        <taxon>Neoteleostei</taxon>
        <taxon>Acanthomorphata</taxon>
        <taxon>Ovalentaria</taxon>
        <taxon>Cichlomorphae</taxon>
        <taxon>Cichliformes</taxon>
        <taxon>Cichlidae</taxon>
        <taxon>New World cichlids</taxon>
        <taxon>Cichlasomatinae</taxon>
        <taxon>Heroini</taxon>
        <taxon>Amphilophus</taxon>
    </lineage>
</organism>
<evidence type="ECO:0000313" key="18">
    <source>
        <dbReference type="Proteomes" id="UP000261340"/>
    </source>
</evidence>
<keyword evidence="5" id="KW-0677">Repeat</keyword>
<dbReference type="GO" id="GO:0005509">
    <property type="term" value="F:calcium ion binding"/>
    <property type="evidence" value="ECO:0007669"/>
    <property type="project" value="UniProtKB-UniRule"/>
</dbReference>
<feature type="domain" description="Cadherin" evidence="16">
    <location>
        <begin position="75"/>
        <end position="157"/>
    </location>
</feature>
<dbReference type="STRING" id="61819.ENSACIP00000002304"/>
<evidence type="ECO:0000256" key="14">
    <source>
        <dbReference type="RuleBase" id="RU004358"/>
    </source>
</evidence>
<comment type="subcellular location">
    <subcellularLocation>
        <location evidence="1">Cell junction</location>
        <location evidence="1">Desmosome</location>
    </subcellularLocation>
    <subcellularLocation>
        <location evidence="13">Cell membrane</location>
        <topology evidence="13">Single-pass type I membrane protein</topology>
    </subcellularLocation>
</comment>
<dbReference type="Pfam" id="PF00028">
    <property type="entry name" value="Cadherin"/>
    <property type="match status" value="3"/>
</dbReference>
<feature type="domain" description="Cadherin" evidence="16">
    <location>
        <begin position="329"/>
        <end position="440"/>
    </location>
</feature>
<reference evidence="17" key="1">
    <citation type="submission" date="2025-08" db="UniProtKB">
        <authorList>
            <consortium name="Ensembl"/>
        </authorList>
    </citation>
    <scope>IDENTIFICATION</scope>
</reference>
<proteinExistence type="predicted"/>
<evidence type="ECO:0000256" key="11">
    <source>
        <dbReference type="ARBA" id="ARBA00023180"/>
    </source>
</evidence>
<dbReference type="GO" id="GO:0007156">
    <property type="term" value="P:homophilic cell adhesion via plasma membrane adhesion molecules"/>
    <property type="evidence" value="ECO:0007669"/>
    <property type="project" value="InterPro"/>
</dbReference>
<dbReference type="GO" id="GO:0030057">
    <property type="term" value="C:desmosome"/>
    <property type="evidence" value="ECO:0007669"/>
    <property type="project" value="UniProtKB-SubCell"/>
</dbReference>
<dbReference type="Pfam" id="PF01049">
    <property type="entry name" value="CADH_Y-type_LIR"/>
    <property type="match status" value="1"/>
</dbReference>
<dbReference type="InterPro" id="IPR000233">
    <property type="entry name" value="Cadherin_Y-type_LIR"/>
</dbReference>
<keyword evidence="4" id="KW-0479">Metal-binding</keyword>
<dbReference type="PANTHER" id="PTHR24025:SF32">
    <property type="entry name" value="DESMOGLEIN-2"/>
    <property type="match status" value="1"/>
</dbReference>
<evidence type="ECO:0000256" key="13">
    <source>
        <dbReference type="RuleBase" id="RU003318"/>
    </source>
</evidence>
<evidence type="ECO:0000256" key="6">
    <source>
        <dbReference type="ARBA" id="ARBA00022837"/>
    </source>
</evidence>
<dbReference type="GeneTree" id="ENSGT01030000234624"/>
<dbReference type="PROSITE" id="PS00232">
    <property type="entry name" value="CADHERIN_1"/>
    <property type="match status" value="2"/>
</dbReference>
<evidence type="ECO:0000313" key="17">
    <source>
        <dbReference type="Ensembl" id="ENSACIP00000002304.1"/>
    </source>
</evidence>
<dbReference type="InterPro" id="IPR002126">
    <property type="entry name" value="Cadherin-like_dom"/>
</dbReference>
<evidence type="ECO:0000256" key="3">
    <source>
        <dbReference type="ARBA" id="ARBA00022692"/>
    </source>
</evidence>
<reference evidence="17" key="2">
    <citation type="submission" date="2025-09" db="UniProtKB">
        <authorList>
            <consortium name="Ensembl"/>
        </authorList>
    </citation>
    <scope>IDENTIFICATION</scope>
</reference>
<dbReference type="GO" id="GO:0045216">
    <property type="term" value="P:cell-cell junction organization"/>
    <property type="evidence" value="ECO:0007669"/>
    <property type="project" value="UniProtKB-ARBA"/>
</dbReference>
<dbReference type="InterPro" id="IPR020894">
    <property type="entry name" value="Cadherin_CS"/>
</dbReference>
<dbReference type="SUPFAM" id="SSF49313">
    <property type="entry name" value="Cadherin-like"/>
    <property type="match status" value="5"/>
</dbReference>
<keyword evidence="2" id="KW-1003">Cell membrane</keyword>
<dbReference type="Proteomes" id="UP000261340">
    <property type="component" value="Unplaced"/>
</dbReference>
<evidence type="ECO:0000256" key="7">
    <source>
        <dbReference type="ARBA" id="ARBA00022889"/>
    </source>
</evidence>
<feature type="transmembrane region" description="Helical" evidence="15">
    <location>
        <begin position="681"/>
        <end position="699"/>
    </location>
</feature>
<name>A0A3Q0QS60_AMPCI</name>
<keyword evidence="10 15" id="KW-0472">Membrane</keyword>
<dbReference type="FunFam" id="2.60.40.60:FF:000068">
    <property type="entry name" value="Desmoglein 1"/>
    <property type="match status" value="1"/>
</dbReference>
<feature type="transmembrane region" description="Helical" evidence="15">
    <location>
        <begin position="615"/>
        <end position="634"/>
    </location>
</feature>
<evidence type="ECO:0000259" key="16">
    <source>
        <dbReference type="PROSITE" id="PS50268"/>
    </source>
</evidence>
<keyword evidence="9 15" id="KW-1133">Transmembrane helix</keyword>
<dbReference type="OMA" id="PEPMIHG"/>